<evidence type="ECO:0008006" key="6">
    <source>
        <dbReference type="Google" id="ProtNLM"/>
    </source>
</evidence>
<evidence type="ECO:0000256" key="3">
    <source>
        <dbReference type="SAM" id="SignalP"/>
    </source>
</evidence>
<keyword evidence="2" id="KW-0812">Transmembrane</keyword>
<proteinExistence type="predicted"/>
<name>B7G281_PHATC</name>
<feature type="transmembrane region" description="Helical" evidence="2">
    <location>
        <begin position="129"/>
        <end position="153"/>
    </location>
</feature>
<dbReference type="AlphaFoldDB" id="B7G281"/>
<dbReference type="RefSeq" id="XP_002181163.1">
    <property type="nucleotide sequence ID" value="XM_002181127.1"/>
</dbReference>
<dbReference type="EMBL" id="CM000614">
    <property type="protein sequence ID" value="EEC47086.1"/>
    <property type="molecule type" value="Genomic_DNA"/>
</dbReference>
<keyword evidence="2" id="KW-1133">Transmembrane helix</keyword>
<keyword evidence="5" id="KW-1185">Reference proteome</keyword>
<dbReference type="GeneID" id="7202118"/>
<evidence type="ECO:0000256" key="1">
    <source>
        <dbReference type="SAM" id="MobiDB-lite"/>
    </source>
</evidence>
<accession>B7G281</accession>
<organism evidence="4 5">
    <name type="scientific">Phaeodactylum tricornutum (strain CCAP 1055/1)</name>
    <dbReference type="NCBI Taxonomy" id="556484"/>
    <lineage>
        <taxon>Eukaryota</taxon>
        <taxon>Sar</taxon>
        <taxon>Stramenopiles</taxon>
        <taxon>Ochrophyta</taxon>
        <taxon>Bacillariophyta</taxon>
        <taxon>Bacillariophyceae</taxon>
        <taxon>Bacillariophycidae</taxon>
        <taxon>Naviculales</taxon>
        <taxon>Phaeodactylaceae</taxon>
        <taxon>Phaeodactylum</taxon>
    </lineage>
</organism>
<dbReference type="InParanoid" id="B7G281"/>
<feature type="region of interest" description="Disordered" evidence="1">
    <location>
        <begin position="51"/>
        <end position="94"/>
    </location>
</feature>
<reference evidence="5" key="2">
    <citation type="submission" date="2008-08" db="EMBL/GenBank/DDBJ databases">
        <authorList>
            <consortium name="Diatom Consortium"/>
            <person name="Grigoriev I."/>
            <person name="Grimwood J."/>
            <person name="Kuo A."/>
            <person name="Otillar R.P."/>
            <person name="Salamov A."/>
            <person name="Detter J.C."/>
            <person name="Lindquist E."/>
            <person name="Shapiro H."/>
            <person name="Lucas S."/>
            <person name="Glavina del Rio T."/>
            <person name="Pitluck S."/>
            <person name="Rokhsar D."/>
            <person name="Bowler C."/>
        </authorList>
    </citation>
    <scope>GENOME REANNOTATION</scope>
    <source>
        <strain evidence="5">CCAP 1055/1</strain>
    </source>
</reference>
<dbReference type="PaxDb" id="2850-Phatr37133"/>
<feature type="compositionally biased region" description="Basic and acidic residues" evidence="1">
    <location>
        <begin position="58"/>
        <end position="69"/>
    </location>
</feature>
<reference evidence="4 5" key="1">
    <citation type="journal article" date="2008" name="Nature">
        <title>The Phaeodactylum genome reveals the evolutionary history of diatom genomes.</title>
        <authorList>
            <person name="Bowler C."/>
            <person name="Allen A.E."/>
            <person name="Badger J.H."/>
            <person name="Grimwood J."/>
            <person name="Jabbari K."/>
            <person name="Kuo A."/>
            <person name="Maheswari U."/>
            <person name="Martens C."/>
            <person name="Maumus F."/>
            <person name="Otillar R.P."/>
            <person name="Rayko E."/>
            <person name="Salamov A."/>
            <person name="Vandepoele K."/>
            <person name="Beszteri B."/>
            <person name="Gruber A."/>
            <person name="Heijde M."/>
            <person name="Katinka M."/>
            <person name="Mock T."/>
            <person name="Valentin K."/>
            <person name="Verret F."/>
            <person name="Berges J.A."/>
            <person name="Brownlee C."/>
            <person name="Cadoret J.P."/>
            <person name="Chiovitti A."/>
            <person name="Choi C.J."/>
            <person name="Coesel S."/>
            <person name="De Martino A."/>
            <person name="Detter J.C."/>
            <person name="Durkin C."/>
            <person name="Falciatore A."/>
            <person name="Fournet J."/>
            <person name="Haruta M."/>
            <person name="Huysman M.J."/>
            <person name="Jenkins B.D."/>
            <person name="Jiroutova K."/>
            <person name="Jorgensen R.E."/>
            <person name="Joubert Y."/>
            <person name="Kaplan A."/>
            <person name="Kroger N."/>
            <person name="Kroth P.G."/>
            <person name="La Roche J."/>
            <person name="Lindquist E."/>
            <person name="Lommer M."/>
            <person name="Martin-Jezequel V."/>
            <person name="Lopez P.J."/>
            <person name="Lucas S."/>
            <person name="Mangogna M."/>
            <person name="McGinnis K."/>
            <person name="Medlin L.K."/>
            <person name="Montsant A."/>
            <person name="Oudot-Le Secq M.P."/>
            <person name="Napoli C."/>
            <person name="Obornik M."/>
            <person name="Parker M.S."/>
            <person name="Petit J.L."/>
            <person name="Porcel B.M."/>
            <person name="Poulsen N."/>
            <person name="Robison M."/>
            <person name="Rychlewski L."/>
            <person name="Rynearson T.A."/>
            <person name="Schmutz J."/>
            <person name="Shapiro H."/>
            <person name="Siaut M."/>
            <person name="Stanley M."/>
            <person name="Sussman M.R."/>
            <person name="Taylor A.R."/>
            <person name="Vardi A."/>
            <person name="von Dassow P."/>
            <person name="Vyverman W."/>
            <person name="Willis A."/>
            <person name="Wyrwicz L.S."/>
            <person name="Rokhsar D.S."/>
            <person name="Weissenbach J."/>
            <person name="Armbrust E.V."/>
            <person name="Green B.R."/>
            <person name="Van de Peer Y."/>
            <person name="Grigoriev I.V."/>
        </authorList>
    </citation>
    <scope>NUCLEOTIDE SEQUENCE [LARGE SCALE GENOMIC DNA]</scope>
    <source>
        <strain evidence="4 5">CCAP 1055/1</strain>
    </source>
</reference>
<keyword evidence="2" id="KW-0472">Membrane</keyword>
<protein>
    <recommendedName>
        <fullName evidence="6">Transmembrane protein</fullName>
    </recommendedName>
</protein>
<evidence type="ECO:0000256" key="2">
    <source>
        <dbReference type="SAM" id="Phobius"/>
    </source>
</evidence>
<keyword evidence="3" id="KW-0732">Signal</keyword>
<sequence length="165" mass="18645">MMNRSCVLQKRLLFFAVFVCYNSGGSHGRSGISHCSVQAFHIGPYPTQRVSSSIRSQAFDERKERRHALYAENESSDTESSPPSQLEDTDTDMEVDPRKLQMELDSMMEPSPTLFGLEKKPMTEEQLKIPLFTGSIVLLSSMVLTFYGFYVFFTGSDPAHDVPLF</sequence>
<dbReference type="KEGG" id="pti:PHATRDRAFT_37133"/>
<gene>
    <name evidence="4" type="ORF">PHATRDRAFT_37133</name>
</gene>
<evidence type="ECO:0000313" key="4">
    <source>
        <dbReference type="EMBL" id="EEC47086.1"/>
    </source>
</evidence>
<dbReference type="Proteomes" id="UP000000759">
    <property type="component" value="Chromosome 12"/>
</dbReference>
<evidence type="ECO:0000313" key="5">
    <source>
        <dbReference type="Proteomes" id="UP000000759"/>
    </source>
</evidence>
<feature type="chain" id="PRO_5002852924" description="Transmembrane protein" evidence="3">
    <location>
        <begin position="29"/>
        <end position="165"/>
    </location>
</feature>
<feature type="signal peptide" evidence="3">
    <location>
        <begin position="1"/>
        <end position="28"/>
    </location>
</feature>